<sequence>MKRMKSIASAVTALALGMGVLTAPQAAADPVAENVTQQEAQLEQVQQAPAAQDTTPAPAATAANGDYSENCSVDWNAQTVFPGPTHVSGVTNPLKVGGENSESAGFLTVHGWGDNRRVIAGTVYPVKGATLTITSENGFTRTPSVTTAQDFLWSNNGTFAQYGEKYPNKIALGQVSTNVNTITIALGDLRAYSAIDVRVTGVNTGSVTAKLNGTWNPVDVAGQNGRLENGTPRYSPDCFRPTEESTDGDLSQVCNVNWNAGVIVDRRYQDWTNNGYTQKVAPKLWTDHLGNLEVQHYIAGDLRVRVPVVTNVDINDAVFTVDLPNVGSDWVFEQYINKTFGVINEADYTVQRVPLPTITKFSDGTARATVNIGDMPAKSYFTLILRNPGVNEAKLDELTKPVNGDYSNAVEVKAQLTGTYDYGTEGTDCVPNVANVAYDDSYTNPGDAVNVNLNNEASAPRGTKYEVTNKPDGWAVEINPTTGALKITPPVGTDKGIYDITVTGTTPQGYTFDVPARVHVDCGCQPGKDGVDGKDGKDGKDAFGSSERCTAAALTVGLPLLLLIPFGLASQLNIPGLTAVSDQFGAQLAEANTRLQQQLGIYDEQTAQFVAQFNAQFGGLGANLAPLAGGLALVAAGLLAANHIADNCRPGADDEDAAEPSSFGSTESGMSSQLS</sequence>
<dbReference type="Proteomes" id="UP000580709">
    <property type="component" value="Unassembled WGS sequence"/>
</dbReference>
<comment type="caution">
    <text evidence="4">The sequence shown here is derived from an EMBL/GenBank/DDBJ whole genome shotgun (WGS) entry which is preliminary data.</text>
</comment>
<reference evidence="4 5" key="1">
    <citation type="submission" date="2020-07" db="EMBL/GenBank/DDBJ databases">
        <authorList>
            <person name="Khare M."/>
        </authorList>
    </citation>
    <scope>NUCLEOTIDE SEQUENCE [LARGE SCALE GENOMIC DNA]</scope>
    <source>
        <strain evidence="4 5">P8776</strain>
    </source>
</reference>
<feature type="compositionally biased region" description="Low complexity" evidence="1">
    <location>
        <begin position="661"/>
        <end position="675"/>
    </location>
</feature>
<dbReference type="EMBL" id="JACEOR010000104">
    <property type="protein sequence ID" value="MBA4504277.1"/>
    <property type="molecule type" value="Genomic_DNA"/>
</dbReference>
<dbReference type="AlphaFoldDB" id="A0A838X0Q0"/>
<gene>
    <name evidence="4" type="ORF">H0H28_02825</name>
</gene>
<protein>
    <recommendedName>
        <fullName evidence="3">Long Rib domain-containing protein</fullName>
    </recommendedName>
</protein>
<dbReference type="Pfam" id="PF18957">
    <property type="entry name" value="RibLong"/>
    <property type="match status" value="1"/>
</dbReference>
<keyword evidence="5" id="KW-1185">Reference proteome</keyword>
<feature type="region of interest" description="Disordered" evidence="1">
    <location>
        <begin position="650"/>
        <end position="675"/>
    </location>
</feature>
<dbReference type="RefSeq" id="WP_181729478.1">
    <property type="nucleotide sequence ID" value="NZ_JACEOR010000104.1"/>
</dbReference>
<name>A0A838X0Q0_9CORY</name>
<evidence type="ECO:0000313" key="5">
    <source>
        <dbReference type="Proteomes" id="UP000580709"/>
    </source>
</evidence>
<organism evidence="4 5">
    <name type="scientific">Corynebacterium sanguinis</name>
    <dbReference type="NCBI Taxonomy" id="2594913"/>
    <lineage>
        <taxon>Bacteria</taxon>
        <taxon>Bacillati</taxon>
        <taxon>Actinomycetota</taxon>
        <taxon>Actinomycetes</taxon>
        <taxon>Mycobacteriales</taxon>
        <taxon>Corynebacteriaceae</taxon>
        <taxon>Corynebacterium</taxon>
    </lineage>
</organism>
<evidence type="ECO:0000313" key="4">
    <source>
        <dbReference type="EMBL" id="MBA4504277.1"/>
    </source>
</evidence>
<proteinExistence type="predicted"/>
<accession>A0A838X0Q0</accession>
<keyword evidence="2" id="KW-0732">Signal</keyword>
<evidence type="ECO:0000256" key="1">
    <source>
        <dbReference type="SAM" id="MobiDB-lite"/>
    </source>
</evidence>
<evidence type="ECO:0000256" key="2">
    <source>
        <dbReference type="SAM" id="SignalP"/>
    </source>
</evidence>
<feature type="signal peptide" evidence="2">
    <location>
        <begin position="1"/>
        <end position="28"/>
    </location>
</feature>
<dbReference type="InterPro" id="IPR044055">
    <property type="entry name" value="RibLong"/>
</dbReference>
<feature type="domain" description="Long Rib" evidence="3">
    <location>
        <begin position="435"/>
        <end position="520"/>
    </location>
</feature>
<feature type="chain" id="PRO_5033047453" description="Long Rib domain-containing protein" evidence="2">
    <location>
        <begin position="29"/>
        <end position="675"/>
    </location>
</feature>
<evidence type="ECO:0000259" key="3">
    <source>
        <dbReference type="Pfam" id="PF18957"/>
    </source>
</evidence>